<keyword evidence="4" id="KW-1185">Reference proteome</keyword>
<dbReference type="Proteomes" id="UP000029436">
    <property type="component" value="Unassembled WGS sequence"/>
</dbReference>
<organism evidence="1 3">
    <name type="scientific">Pectobacterium wasabiae</name>
    <dbReference type="NCBI Taxonomy" id="55208"/>
    <lineage>
        <taxon>Bacteria</taxon>
        <taxon>Pseudomonadati</taxon>
        <taxon>Pseudomonadota</taxon>
        <taxon>Gammaproteobacteria</taxon>
        <taxon>Enterobacterales</taxon>
        <taxon>Pectobacteriaceae</taxon>
        <taxon>Pectobacterium</taxon>
    </lineage>
</organism>
<protein>
    <submittedName>
        <fullName evidence="1">Uncharacterized protein</fullName>
    </submittedName>
</protein>
<evidence type="ECO:0000313" key="1">
    <source>
        <dbReference type="EMBL" id="KFX08720.1"/>
    </source>
</evidence>
<reference evidence="3 4" key="1">
    <citation type="submission" date="2014-08" db="EMBL/GenBank/DDBJ databases">
        <title>Genome sequences of NCPPB Pectobacterium isolates.</title>
        <authorList>
            <person name="Glover R.H."/>
            <person name="Sapp M."/>
            <person name="Elphinstone J."/>
        </authorList>
    </citation>
    <scope>NUCLEOTIDE SEQUENCE [LARGE SCALE GENOMIC DNA]</scope>
    <source>
        <strain evidence="1 3">NCPPB 3701</strain>
        <strain evidence="2 4">NCPPB3702</strain>
    </source>
</reference>
<evidence type="ECO:0000313" key="4">
    <source>
        <dbReference type="Proteomes" id="UP000029436"/>
    </source>
</evidence>
<dbReference type="EMBL" id="JQOH01000004">
    <property type="protein sequence ID" value="KGA28747.1"/>
    <property type="molecule type" value="Genomic_DNA"/>
</dbReference>
<dbReference type="EMBL" id="JQHP01000003">
    <property type="protein sequence ID" value="KFX08720.1"/>
    <property type="molecule type" value="Genomic_DNA"/>
</dbReference>
<sequence length="162" mass="17946">MGNLTDEVFNPTRTSGSAEVFSEILNDFKVKLSDKSEAVNIDNKKLNNDADFQPKITTGFFPSGQEYTFFNVEDNLTGSDKAYLKSLGWPTSEYSDVNVLASNIAQDRVDGTLKGSMTKEYLFGDREKGLAGLVERMQGMESDFRGLCTTLLKTIDQGTQNI</sequence>
<evidence type="ECO:0000313" key="2">
    <source>
        <dbReference type="EMBL" id="KGA28747.1"/>
    </source>
</evidence>
<gene>
    <name evidence="1" type="ORF">JV38_08330</name>
    <name evidence="2" type="ORF">KU73_12050</name>
</gene>
<name>A0AAW3EP00_9GAMM</name>
<evidence type="ECO:0000313" key="3">
    <source>
        <dbReference type="Proteomes" id="UP000029257"/>
    </source>
</evidence>
<dbReference type="Proteomes" id="UP000029257">
    <property type="component" value="Unassembled WGS sequence"/>
</dbReference>
<comment type="caution">
    <text evidence="1">The sequence shown here is derived from an EMBL/GenBank/DDBJ whole genome shotgun (WGS) entry which is preliminary data.</text>
</comment>
<proteinExistence type="predicted"/>
<dbReference type="AlphaFoldDB" id="A0AAW3EP00"/>
<accession>A0AAW3EP00</accession>